<dbReference type="AlphaFoldDB" id="A0A090VMN3"/>
<dbReference type="EMBL" id="BBNR01000003">
    <property type="protein sequence ID" value="GAL66000.1"/>
    <property type="molecule type" value="Genomic_DNA"/>
</dbReference>
<evidence type="ECO:0000313" key="3">
    <source>
        <dbReference type="Proteomes" id="UP000029641"/>
    </source>
</evidence>
<feature type="compositionally biased region" description="Basic and acidic residues" evidence="1">
    <location>
        <begin position="1"/>
        <end position="25"/>
    </location>
</feature>
<organism evidence="2 3">
    <name type="scientific">Jejuia pallidilutea</name>
    <dbReference type="NCBI Taxonomy" id="504487"/>
    <lineage>
        <taxon>Bacteria</taxon>
        <taxon>Pseudomonadati</taxon>
        <taxon>Bacteroidota</taxon>
        <taxon>Flavobacteriia</taxon>
        <taxon>Flavobacteriales</taxon>
        <taxon>Flavobacteriaceae</taxon>
        <taxon>Jejuia</taxon>
    </lineage>
</organism>
<sequence length="64" mass="7529">MLGDAKDSAKKTTESAKEKAKELLTKQKKPLQNLVRQPRKHLHREKIKNISRYFSNLSRMVRHS</sequence>
<protein>
    <submittedName>
        <fullName evidence="2">Uncharacterized protein</fullName>
    </submittedName>
</protein>
<dbReference type="Proteomes" id="UP000029641">
    <property type="component" value="Unassembled WGS sequence"/>
</dbReference>
<name>A0A090VMN3_9FLAO</name>
<evidence type="ECO:0000313" key="2">
    <source>
        <dbReference type="EMBL" id="GAL66000.1"/>
    </source>
</evidence>
<comment type="caution">
    <text evidence="2">The sequence shown here is derived from an EMBL/GenBank/DDBJ whole genome shotgun (WGS) entry which is preliminary data.</text>
</comment>
<evidence type="ECO:0000256" key="1">
    <source>
        <dbReference type="SAM" id="MobiDB-lite"/>
    </source>
</evidence>
<gene>
    <name evidence="2" type="ORF">JCM19301_565</name>
</gene>
<feature type="region of interest" description="Disordered" evidence="1">
    <location>
        <begin position="1"/>
        <end position="41"/>
    </location>
</feature>
<proteinExistence type="predicted"/>
<accession>A0A090VMN3</accession>
<reference evidence="2 3" key="1">
    <citation type="journal article" date="2014" name="Genome Announc.">
        <title>Draft Genome Sequence of Marine Flavobacterium Jejuia pallidilutea Strain 11shimoA1 and Pigmentation Mutants.</title>
        <authorList>
            <person name="Takatani N."/>
            <person name="Nakanishi M."/>
            <person name="Meirelles P."/>
            <person name="Mino S."/>
            <person name="Suda W."/>
            <person name="Oshima K."/>
            <person name="Hattori M."/>
            <person name="Ohkuma M."/>
            <person name="Hosokawa M."/>
            <person name="Miyashita K."/>
            <person name="Thompson F.L."/>
            <person name="Niwa A."/>
            <person name="Sawabe T."/>
            <person name="Sawabe T."/>
        </authorList>
    </citation>
    <scope>NUCLEOTIDE SEQUENCE [LARGE SCALE GENOMIC DNA]</scope>
    <source>
        <strain evidence="2 3">JCM 19301</strain>
    </source>
</reference>